<sequence>MIKIGVVYFSKTDVTGAMAKAIIAEAESQSDVSVIEHRIEGHEIIEGRFEKTDVFSLLDKCDAIIFGTPTYMGGVSAQFKAFADATSDLWCEQLWAGKIAAGLTSGSELNGDQTSTLQYLVTLSNQHGMLWVGLDSAIGFKDRGINRLGCQLGVVAQSSDGSLHETDLETAKYLAQRVVNLARRLK</sequence>
<accession>A0ABN4YI06</accession>
<organism evidence="4 5">
    <name type="scientific">Shewanella japonica</name>
    <dbReference type="NCBI Taxonomy" id="93973"/>
    <lineage>
        <taxon>Bacteria</taxon>
        <taxon>Pseudomonadati</taxon>
        <taxon>Pseudomonadota</taxon>
        <taxon>Gammaproteobacteria</taxon>
        <taxon>Alteromonadales</taxon>
        <taxon>Shewanellaceae</taxon>
        <taxon>Shewanella</taxon>
    </lineage>
</organism>
<dbReference type="Pfam" id="PF03358">
    <property type="entry name" value="FMN_red"/>
    <property type="match status" value="1"/>
</dbReference>
<dbReference type="PROSITE" id="PS50902">
    <property type="entry name" value="FLAVODOXIN_LIKE"/>
    <property type="match status" value="1"/>
</dbReference>
<dbReference type="InterPro" id="IPR029039">
    <property type="entry name" value="Flavoprotein-like_sf"/>
</dbReference>
<evidence type="ECO:0000313" key="5">
    <source>
        <dbReference type="Proteomes" id="UP000191820"/>
    </source>
</evidence>
<evidence type="ECO:0000313" key="4">
    <source>
        <dbReference type="EMBL" id="ARD22970.1"/>
    </source>
</evidence>
<dbReference type="Proteomes" id="UP000191820">
    <property type="component" value="Chromosome"/>
</dbReference>
<proteinExistence type="predicted"/>
<evidence type="ECO:0000256" key="1">
    <source>
        <dbReference type="ARBA" id="ARBA00022630"/>
    </source>
</evidence>
<dbReference type="InterPro" id="IPR005025">
    <property type="entry name" value="FMN_Rdtase-like_dom"/>
</dbReference>
<dbReference type="PANTHER" id="PTHR30546:SF23">
    <property type="entry name" value="FLAVOPROTEIN-LIKE PROTEIN YCP4-RELATED"/>
    <property type="match status" value="1"/>
</dbReference>
<reference evidence="4 5" key="1">
    <citation type="submission" date="2017-03" db="EMBL/GenBank/DDBJ databases">
        <title>Genome sequencing of Shewanella japonica KCTC 22435.</title>
        <authorList>
            <person name="Kim K.M."/>
        </authorList>
    </citation>
    <scope>NUCLEOTIDE SEQUENCE [LARGE SCALE GENOMIC DNA]</scope>
    <source>
        <strain evidence="4 5">KCTC 22435</strain>
    </source>
</reference>
<dbReference type="InterPro" id="IPR008254">
    <property type="entry name" value="Flavodoxin/NO_synth"/>
</dbReference>
<dbReference type="EMBL" id="CP020472">
    <property type="protein sequence ID" value="ARD22970.1"/>
    <property type="molecule type" value="Genomic_DNA"/>
</dbReference>
<protein>
    <submittedName>
        <fullName evidence="4">Multimeric flavodoxin WrbA</fullName>
    </submittedName>
</protein>
<keyword evidence="2" id="KW-0288">FMN</keyword>
<dbReference type="SUPFAM" id="SSF52218">
    <property type="entry name" value="Flavoproteins"/>
    <property type="match status" value="1"/>
</dbReference>
<name>A0ABN4YI06_9GAMM</name>
<gene>
    <name evidence="4" type="ORF">SJ2017_2683</name>
</gene>
<feature type="domain" description="Flavodoxin-like" evidence="3">
    <location>
        <begin position="4"/>
        <end position="179"/>
    </location>
</feature>
<keyword evidence="1" id="KW-0285">Flavoprotein</keyword>
<keyword evidence="5" id="KW-1185">Reference proteome</keyword>
<dbReference type="PANTHER" id="PTHR30546">
    <property type="entry name" value="FLAVODOXIN-RELATED PROTEIN WRBA-RELATED"/>
    <property type="match status" value="1"/>
</dbReference>
<dbReference type="RefSeq" id="WP_080916104.1">
    <property type="nucleotide sequence ID" value="NZ_CP020472.1"/>
</dbReference>
<evidence type="ECO:0000256" key="2">
    <source>
        <dbReference type="ARBA" id="ARBA00022643"/>
    </source>
</evidence>
<dbReference type="Gene3D" id="3.40.50.360">
    <property type="match status" value="1"/>
</dbReference>
<evidence type="ECO:0000259" key="3">
    <source>
        <dbReference type="PROSITE" id="PS50902"/>
    </source>
</evidence>